<dbReference type="PROSITE" id="PS51819">
    <property type="entry name" value="VOC"/>
    <property type="match status" value="1"/>
</dbReference>
<evidence type="ECO:0000313" key="2">
    <source>
        <dbReference type="EMBL" id="MBC2600609.1"/>
    </source>
</evidence>
<gene>
    <name evidence="2" type="ORF">H5P30_02310</name>
</gene>
<evidence type="ECO:0000313" key="3">
    <source>
        <dbReference type="Proteomes" id="UP000525652"/>
    </source>
</evidence>
<accession>A0A7X1AVP3</accession>
<dbReference type="PANTHER" id="PTHR33993">
    <property type="entry name" value="GLYOXALASE-RELATED"/>
    <property type="match status" value="1"/>
</dbReference>
<dbReference type="Gene3D" id="3.10.180.10">
    <property type="entry name" value="2,3-Dihydroxybiphenyl 1,2-Dioxygenase, domain 1"/>
    <property type="match status" value="1"/>
</dbReference>
<proteinExistence type="predicted"/>
<name>A0A7X1AVP3_9BACT</name>
<reference evidence="2 3" key="1">
    <citation type="submission" date="2020-07" db="EMBL/GenBank/DDBJ databases">
        <authorList>
            <person name="Feng X."/>
        </authorList>
    </citation>
    <scope>NUCLEOTIDE SEQUENCE [LARGE SCALE GENOMIC DNA]</scope>
    <source>
        <strain evidence="2 3">JCM14086</strain>
    </source>
</reference>
<dbReference type="PANTHER" id="PTHR33993:SF2">
    <property type="entry name" value="VOC DOMAIN-CONTAINING PROTEIN"/>
    <property type="match status" value="1"/>
</dbReference>
<dbReference type="InterPro" id="IPR052164">
    <property type="entry name" value="Anthracycline_SecMetBiosynth"/>
</dbReference>
<dbReference type="SUPFAM" id="SSF54593">
    <property type="entry name" value="Glyoxalase/Bleomycin resistance protein/Dihydroxybiphenyl dioxygenase"/>
    <property type="match status" value="1"/>
</dbReference>
<keyword evidence="3" id="KW-1185">Reference proteome</keyword>
<dbReference type="InterPro" id="IPR004360">
    <property type="entry name" value="Glyas_Fos-R_dOase_dom"/>
</dbReference>
<organism evidence="2 3">
    <name type="scientific">Puniceicoccus vermicola</name>
    <dbReference type="NCBI Taxonomy" id="388746"/>
    <lineage>
        <taxon>Bacteria</taxon>
        <taxon>Pseudomonadati</taxon>
        <taxon>Verrucomicrobiota</taxon>
        <taxon>Opitutia</taxon>
        <taxon>Puniceicoccales</taxon>
        <taxon>Puniceicoccaceae</taxon>
        <taxon>Puniceicoccus</taxon>
    </lineage>
</organism>
<sequence length="123" mass="13188">MKINEIAFTCYPVTDMKRSRAFYEGVLGLTVTMDSETEGAHWVEFDIGSGTLAIGRAPGMVPSENGGSVGLEVDDFDAAIAELKDAGVEIHFGPIETPVCFMAFVRDPDGNSVGIHKRKPGHS</sequence>
<comment type="caution">
    <text evidence="2">The sequence shown here is derived from an EMBL/GenBank/DDBJ whole genome shotgun (WGS) entry which is preliminary data.</text>
</comment>
<dbReference type="Pfam" id="PF00903">
    <property type="entry name" value="Glyoxalase"/>
    <property type="match status" value="1"/>
</dbReference>
<feature type="domain" description="VOC" evidence="1">
    <location>
        <begin position="5"/>
        <end position="118"/>
    </location>
</feature>
<dbReference type="RefSeq" id="WP_185691351.1">
    <property type="nucleotide sequence ID" value="NZ_JACHVA010000028.1"/>
</dbReference>
<dbReference type="Proteomes" id="UP000525652">
    <property type="component" value="Unassembled WGS sequence"/>
</dbReference>
<dbReference type="AlphaFoldDB" id="A0A7X1AVP3"/>
<dbReference type="EMBL" id="JACHVA010000028">
    <property type="protein sequence ID" value="MBC2600609.1"/>
    <property type="molecule type" value="Genomic_DNA"/>
</dbReference>
<dbReference type="InterPro" id="IPR037523">
    <property type="entry name" value="VOC_core"/>
</dbReference>
<dbReference type="InterPro" id="IPR029068">
    <property type="entry name" value="Glyas_Bleomycin-R_OHBP_Dase"/>
</dbReference>
<protein>
    <submittedName>
        <fullName evidence="2">VOC family protein</fullName>
    </submittedName>
</protein>
<evidence type="ECO:0000259" key="1">
    <source>
        <dbReference type="PROSITE" id="PS51819"/>
    </source>
</evidence>